<feature type="binding site" description="axial binding residue" evidence="8">
    <location>
        <position position="402"/>
    </location>
    <ligand>
        <name>heme</name>
        <dbReference type="ChEBI" id="CHEBI:30413"/>
    </ligand>
    <ligandPart>
        <name>Fe</name>
        <dbReference type="ChEBI" id="CHEBI:18248"/>
    </ligandPart>
</feature>
<name>A0A8G1W1X8_9EURO</name>
<comment type="cofactor">
    <cofactor evidence="1 8">
        <name>heme</name>
        <dbReference type="ChEBI" id="CHEBI:30413"/>
    </cofactor>
</comment>
<evidence type="ECO:0000256" key="1">
    <source>
        <dbReference type="ARBA" id="ARBA00001971"/>
    </source>
</evidence>
<dbReference type="Proteomes" id="UP000249789">
    <property type="component" value="Unassembled WGS sequence"/>
</dbReference>
<keyword evidence="5 9" id="KW-0560">Oxidoreductase</keyword>
<dbReference type="InterPro" id="IPR001128">
    <property type="entry name" value="Cyt_P450"/>
</dbReference>
<evidence type="ECO:0000256" key="4">
    <source>
        <dbReference type="ARBA" id="ARBA00022723"/>
    </source>
</evidence>
<dbReference type="GeneID" id="63864233"/>
<dbReference type="InterPro" id="IPR002401">
    <property type="entry name" value="Cyt_P450_E_grp-I"/>
</dbReference>
<accession>A0A8G1W1X8</accession>
<protein>
    <submittedName>
        <fullName evidence="10">Cytochrome P450</fullName>
    </submittedName>
</protein>
<keyword evidence="7 9" id="KW-0503">Monooxygenase</keyword>
<sequence length="470" mass="52036">MKLGATAERAGLGIIAGLCVYQIYFHRLHQHPGPLLAKLTNWYAAYYTPTAMVQIYSARANVRKDDAYPVMSASSHIPSTISCLDKGQHAAKRRILAQLFTPSALKGVEERVLSHIRTFCASLGESSQEGRATDMAVLSDYLTFDIISDLCYGQAFGLLQSTALRYIPNVISCISRRNAICFIQPAIQKYRLDRLFFAPISTQIHAFGRWIQQQQKQHPKKITPDFRSHLTTSTITHPGPNPRPLTNKEVWIELLQLVIAGSDTTTVALSAAVFHFCHHAAALARATAEVRTQFSTTVEAIRPGSPQLRRCTYLHACIHESLHLAPPVTGLAPRRVLEGGIQVDGVWLPAGIVLGCPIYAVQRDRTCFLTPDWHLPERQQQRQKRSRMLSAFCPFSVGHRACVARRFAMDEITVTLARVLFLYDLRLAGREDADAGTGAAAAAEYALKGWMTSGREGPVVYASPREGCSL</sequence>
<evidence type="ECO:0000256" key="2">
    <source>
        <dbReference type="ARBA" id="ARBA00010617"/>
    </source>
</evidence>
<dbReference type="AlphaFoldDB" id="A0A8G1W1X8"/>
<evidence type="ECO:0000313" key="11">
    <source>
        <dbReference type="Proteomes" id="UP000249789"/>
    </source>
</evidence>
<evidence type="ECO:0000256" key="7">
    <source>
        <dbReference type="ARBA" id="ARBA00023033"/>
    </source>
</evidence>
<dbReference type="GO" id="GO:0005506">
    <property type="term" value="F:iron ion binding"/>
    <property type="evidence" value="ECO:0007669"/>
    <property type="project" value="InterPro"/>
</dbReference>
<dbReference type="PRINTS" id="PR00463">
    <property type="entry name" value="EP450I"/>
</dbReference>
<dbReference type="PRINTS" id="PR00385">
    <property type="entry name" value="P450"/>
</dbReference>
<evidence type="ECO:0000256" key="5">
    <source>
        <dbReference type="ARBA" id="ARBA00023002"/>
    </source>
</evidence>
<comment type="similarity">
    <text evidence="2 9">Belongs to the cytochrome P450 family.</text>
</comment>
<evidence type="ECO:0000256" key="8">
    <source>
        <dbReference type="PIRSR" id="PIRSR602401-1"/>
    </source>
</evidence>
<evidence type="ECO:0000256" key="6">
    <source>
        <dbReference type="ARBA" id="ARBA00023004"/>
    </source>
</evidence>
<dbReference type="InterPro" id="IPR017972">
    <property type="entry name" value="Cyt_P450_CS"/>
</dbReference>
<dbReference type="Pfam" id="PF00067">
    <property type="entry name" value="p450"/>
    <property type="match status" value="1"/>
</dbReference>
<dbReference type="RefSeq" id="XP_040801489.1">
    <property type="nucleotide sequence ID" value="XM_040946900.1"/>
</dbReference>
<keyword evidence="4 8" id="KW-0479">Metal-binding</keyword>
<dbReference type="GO" id="GO:0020037">
    <property type="term" value="F:heme binding"/>
    <property type="evidence" value="ECO:0007669"/>
    <property type="project" value="InterPro"/>
</dbReference>
<dbReference type="VEuPathDB" id="FungiDB:BO72DRAFT_468484"/>
<dbReference type="Gene3D" id="1.10.630.10">
    <property type="entry name" value="Cytochrome P450"/>
    <property type="match status" value="1"/>
</dbReference>
<evidence type="ECO:0000313" key="10">
    <source>
        <dbReference type="EMBL" id="RAK77479.1"/>
    </source>
</evidence>
<dbReference type="PROSITE" id="PS00086">
    <property type="entry name" value="CYTOCHROME_P450"/>
    <property type="match status" value="1"/>
</dbReference>
<keyword evidence="3 8" id="KW-0349">Heme</keyword>
<dbReference type="InterPro" id="IPR036396">
    <property type="entry name" value="Cyt_P450_sf"/>
</dbReference>
<keyword evidence="11" id="KW-1185">Reference proteome</keyword>
<proteinExistence type="inferred from homology"/>
<dbReference type="GO" id="GO:0016705">
    <property type="term" value="F:oxidoreductase activity, acting on paired donors, with incorporation or reduction of molecular oxygen"/>
    <property type="evidence" value="ECO:0007669"/>
    <property type="project" value="InterPro"/>
</dbReference>
<keyword evidence="6 8" id="KW-0408">Iron</keyword>
<organism evidence="10 11">
    <name type="scientific">Aspergillus fijiensis CBS 313.89</name>
    <dbReference type="NCBI Taxonomy" id="1448319"/>
    <lineage>
        <taxon>Eukaryota</taxon>
        <taxon>Fungi</taxon>
        <taxon>Dikarya</taxon>
        <taxon>Ascomycota</taxon>
        <taxon>Pezizomycotina</taxon>
        <taxon>Eurotiomycetes</taxon>
        <taxon>Eurotiomycetidae</taxon>
        <taxon>Eurotiales</taxon>
        <taxon>Aspergillaceae</taxon>
        <taxon>Aspergillus</taxon>
    </lineage>
</organism>
<dbReference type="GO" id="GO:0004497">
    <property type="term" value="F:monooxygenase activity"/>
    <property type="evidence" value="ECO:0007669"/>
    <property type="project" value="UniProtKB-KW"/>
</dbReference>
<evidence type="ECO:0000256" key="3">
    <source>
        <dbReference type="ARBA" id="ARBA00022617"/>
    </source>
</evidence>
<gene>
    <name evidence="10" type="ORF">BO72DRAFT_468484</name>
</gene>
<evidence type="ECO:0000256" key="9">
    <source>
        <dbReference type="RuleBase" id="RU000461"/>
    </source>
</evidence>
<dbReference type="EMBL" id="KZ824642">
    <property type="protein sequence ID" value="RAK77479.1"/>
    <property type="molecule type" value="Genomic_DNA"/>
</dbReference>
<dbReference type="SUPFAM" id="SSF48264">
    <property type="entry name" value="Cytochrome P450"/>
    <property type="match status" value="1"/>
</dbReference>
<dbReference type="InterPro" id="IPR050121">
    <property type="entry name" value="Cytochrome_P450_monoxygenase"/>
</dbReference>
<dbReference type="PANTHER" id="PTHR24305:SF237">
    <property type="entry name" value="CYTOCHROME P450 MONOOXYGENASE ATNE-RELATED"/>
    <property type="match status" value="1"/>
</dbReference>
<reference evidence="10 11" key="1">
    <citation type="submission" date="2018-02" db="EMBL/GenBank/DDBJ databases">
        <title>The genomes of Aspergillus section Nigri reveals drivers in fungal speciation.</title>
        <authorList>
            <consortium name="DOE Joint Genome Institute"/>
            <person name="Vesth T.C."/>
            <person name="Nybo J."/>
            <person name="Theobald S."/>
            <person name="Brandl J."/>
            <person name="Frisvad J.C."/>
            <person name="Nielsen K.F."/>
            <person name="Lyhne E.K."/>
            <person name="Kogle M.E."/>
            <person name="Kuo A."/>
            <person name="Riley R."/>
            <person name="Clum A."/>
            <person name="Nolan M."/>
            <person name="Lipzen A."/>
            <person name="Salamov A."/>
            <person name="Henrissat B."/>
            <person name="Wiebenga A."/>
            <person name="De vries R.P."/>
            <person name="Grigoriev I.V."/>
            <person name="Mortensen U.H."/>
            <person name="Andersen M.R."/>
            <person name="Baker S.E."/>
        </authorList>
    </citation>
    <scope>NUCLEOTIDE SEQUENCE [LARGE SCALE GENOMIC DNA]</scope>
    <source>
        <strain evidence="10 11">CBS 313.89</strain>
    </source>
</reference>
<dbReference type="OrthoDB" id="1470350at2759"/>
<dbReference type="PANTHER" id="PTHR24305">
    <property type="entry name" value="CYTOCHROME P450"/>
    <property type="match status" value="1"/>
</dbReference>